<dbReference type="AlphaFoldDB" id="A0AAV9VW56"/>
<name>A0AAV9VW56_9PEZI</name>
<organism evidence="1 2">
    <name type="scientific">Arthrobotrys musiformis</name>
    <dbReference type="NCBI Taxonomy" id="47236"/>
    <lineage>
        <taxon>Eukaryota</taxon>
        <taxon>Fungi</taxon>
        <taxon>Dikarya</taxon>
        <taxon>Ascomycota</taxon>
        <taxon>Pezizomycotina</taxon>
        <taxon>Orbiliomycetes</taxon>
        <taxon>Orbiliales</taxon>
        <taxon>Orbiliaceae</taxon>
        <taxon>Arthrobotrys</taxon>
    </lineage>
</organism>
<sequence>MPETYTITIRNKSADQTAFVLFTEPPVVNPNDNTTIYTNVFQLSEPANNDGHGTAIFKVEKKTLAVCLTSKKALGAGTNVTTSDWQEVNIGTYEQQADIINVTYDTAKKAGDLQPAVKATEANKPAGGFVMTTAPATWTYPTSNYFSIGVGAMDGDDVRPLSIFNARPNKTYNIFPVVTYYVAPAGDYEAGDIIDVKTVPASKPIQFKNGITSYILEYAADNAFHVVASS</sequence>
<gene>
    <name evidence="1" type="ORF">TWF481_012072</name>
</gene>
<dbReference type="InterPro" id="IPR036852">
    <property type="entry name" value="Peptidase_S8/S53_dom_sf"/>
</dbReference>
<dbReference type="GO" id="GO:0006508">
    <property type="term" value="P:proteolysis"/>
    <property type="evidence" value="ECO:0007669"/>
    <property type="project" value="InterPro"/>
</dbReference>
<dbReference type="SUPFAM" id="SSF52743">
    <property type="entry name" value="Subtilisin-like"/>
    <property type="match status" value="1"/>
</dbReference>
<evidence type="ECO:0000313" key="1">
    <source>
        <dbReference type="EMBL" id="KAK6497667.1"/>
    </source>
</evidence>
<evidence type="ECO:0000313" key="2">
    <source>
        <dbReference type="Proteomes" id="UP001370758"/>
    </source>
</evidence>
<keyword evidence="2" id="KW-1185">Reference proteome</keyword>
<reference evidence="1 2" key="1">
    <citation type="submission" date="2023-08" db="EMBL/GenBank/DDBJ databases">
        <authorList>
            <person name="Palmer J.M."/>
        </authorList>
    </citation>
    <scope>NUCLEOTIDE SEQUENCE [LARGE SCALE GENOMIC DNA]</scope>
    <source>
        <strain evidence="1 2">TWF481</strain>
    </source>
</reference>
<dbReference type="Proteomes" id="UP001370758">
    <property type="component" value="Unassembled WGS sequence"/>
</dbReference>
<accession>A0AAV9VW56</accession>
<dbReference type="EMBL" id="JAVHJL010000009">
    <property type="protein sequence ID" value="KAK6497667.1"/>
    <property type="molecule type" value="Genomic_DNA"/>
</dbReference>
<comment type="caution">
    <text evidence="1">The sequence shown here is derived from an EMBL/GenBank/DDBJ whole genome shotgun (WGS) entry which is preliminary data.</text>
</comment>
<dbReference type="GO" id="GO:0004252">
    <property type="term" value="F:serine-type endopeptidase activity"/>
    <property type="evidence" value="ECO:0007669"/>
    <property type="project" value="InterPro"/>
</dbReference>
<proteinExistence type="predicted"/>
<protein>
    <submittedName>
        <fullName evidence="1">Uncharacterized protein</fullName>
    </submittedName>
</protein>